<dbReference type="Pfam" id="PF00665">
    <property type="entry name" value="rve"/>
    <property type="match status" value="1"/>
</dbReference>
<dbReference type="InterPro" id="IPR001584">
    <property type="entry name" value="Integrase_cat-core"/>
</dbReference>
<reference evidence="2 3" key="1">
    <citation type="submission" date="2014-02" db="EMBL/GenBank/DDBJ databases">
        <title>Single nucleus genome sequencing reveals high similarity among nuclei of an endomycorrhizal fungus.</title>
        <authorList>
            <person name="Lin K."/>
            <person name="Geurts R."/>
            <person name="Zhang Z."/>
            <person name="Limpens E."/>
            <person name="Saunders D.G."/>
            <person name="Mu D."/>
            <person name="Pang E."/>
            <person name="Cao H."/>
            <person name="Cha H."/>
            <person name="Lin T."/>
            <person name="Zhou Q."/>
            <person name="Shang Y."/>
            <person name="Li Y."/>
            <person name="Ivanov S."/>
            <person name="Sharma T."/>
            <person name="Velzen R.V."/>
            <person name="Ruijter N.D."/>
            <person name="Aanen D.K."/>
            <person name="Win J."/>
            <person name="Kamoun S."/>
            <person name="Bisseling T."/>
            <person name="Huang S."/>
        </authorList>
    </citation>
    <scope>NUCLEOTIDE SEQUENCE [LARGE SCALE GENOMIC DNA]</scope>
    <source>
        <strain evidence="3">DAOM197198w</strain>
    </source>
</reference>
<dbReference type="HOGENOM" id="CLU_641152_0_0_1"/>
<dbReference type="SUPFAM" id="SSF53098">
    <property type="entry name" value="Ribonuclease H-like"/>
    <property type="match status" value="1"/>
</dbReference>
<dbReference type="FunFam" id="3.30.420.10:FF:000032">
    <property type="entry name" value="Retrovirus-related Pol polyprotein from transposon 297-like Protein"/>
    <property type="match status" value="1"/>
</dbReference>
<dbReference type="InterPro" id="IPR036397">
    <property type="entry name" value="RNaseH_sf"/>
</dbReference>
<evidence type="ECO:0000313" key="3">
    <source>
        <dbReference type="Proteomes" id="UP000022910"/>
    </source>
</evidence>
<dbReference type="PANTHER" id="PTHR37984:SF5">
    <property type="entry name" value="PROTEIN NYNRIN-LIKE"/>
    <property type="match status" value="1"/>
</dbReference>
<evidence type="ECO:0000259" key="1">
    <source>
        <dbReference type="PROSITE" id="PS50994"/>
    </source>
</evidence>
<dbReference type="GO" id="GO:0015074">
    <property type="term" value="P:DNA integration"/>
    <property type="evidence" value="ECO:0007669"/>
    <property type="project" value="InterPro"/>
</dbReference>
<proteinExistence type="predicted"/>
<dbReference type="GO" id="GO:0005634">
    <property type="term" value="C:nucleus"/>
    <property type="evidence" value="ECO:0007669"/>
    <property type="project" value="UniProtKB-ARBA"/>
</dbReference>
<dbReference type="AlphaFoldDB" id="A0A015K7X0"/>
<gene>
    <name evidence="2" type="ORF">RirG_224480</name>
</gene>
<dbReference type="Proteomes" id="UP000022910">
    <property type="component" value="Unassembled WGS sequence"/>
</dbReference>
<dbReference type="PROSITE" id="PS50994">
    <property type="entry name" value="INTEGRASE"/>
    <property type="match status" value="1"/>
</dbReference>
<dbReference type="PANTHER" id="PTHR37984">
    <property type="entry name" value="PROTEIN CBG26694"/>
    <property type="match status" value="1"/>
</dbReference>
<accession>A0A015K7X0</accession>
<keyword evidence="3" id="KW-1185">Reference proteome</keyword>
<sequence length="428" mass="50005">MPFDRIGIDIVGPLPTTKKGNKYIVVATEYLTKWPEARALPDAKASSVVSFFYEDIICRHGCPKEILTDRGSHFVNEMLDSLCDELGVKHRLSTAYHPQTNGLVERFNRTLCEALAKFSNENHDDWDMYVSSALFAYHVRKQSTTHHEPFYLMYGRDAVLPVDFAVKTIQAELHEGDSQDDLLARIRMLTGRVTEDRLMTQDAIYKAQQQQKQRHDENLVRIFYKIGDLVLLYKSQLRGKKKLQDRWKGPYYIHEDLGNGVYKLRTLQGDILKTPVNSERLKLYNQRMEPYQSILEDLLQTTPVEVTPFPLPYEPNMKPERKFEILCNALNRIKHFNNRLLLLVHLYYLGRFLEKETESSVQRSYFVRQLTAHYRTSAIRIFYIFEIPGAKQIMRTKKTNVTLLRELNTQEYQGLVLRASEIFNGVEN</sequence>
<dbReference type="GO" id="GO:0003676">
    <property type="term" value="F:nucleic acid binding"/>
    <property type="evidence" value="ECO:0007669"/>
    <property type="project" value="InterPro"/>
</dbReference>
<organism evidence="2 3">
    <name type="scientific">Rhizophagus irregularis (strain DAOM 197198w)</name>
    <name type="common">Glomus intraradices</name>
    <dbReference type="NCBI Taxonomy" id="1432141"/>
    <lineage>
        <taxon>Eukaryota</taxon>
        <taxon>Fungi</taxon>
        <taxon>Fungi incertae sedis</taxon>
        <taxon>Mucoromycota</taxon>
        <taxon>Glomeromycotina</taxon>
        <taxon>Glomeromycetes</taxon>
        <taxon>Glomerales</taxon>
        <taxon>Glomeraceae</taxon>
        <taxon>Rhizophagus</taxon>
    </lineage>
</organism>
<dbReference type="InterPro" id="IPR050951">
    <property type="entry name" value="Retrovirus_Pol_polyprotein"/>
</dbReference>
<feature type="domain" description="Integrase catalytic" evidence="1">
    <location>
        <begin position="1"/>
        <end position="157"/>
    </location>
</feature>
<dbReference type="OMA" id="QSTTHHE"/>
<evidence type="ECO:0000313" key="2">
    <source>
        <dbReference type="EMBL" id="EXX55556.1"/>
    </source>
</evidence>
<dbReference type="InterPro" id="IPR012337">
    <property type="entry name" value="RNaseH-like_sf"/>
</dbReference>
<protein>
    <submittedName>
        <fullName evidence="2">Gag-pol fusion protein</fullName>
    </submittedName>
</protein>
<dbReference type="Gene3D" id="3.30.420.10">
    <property type="entry name" value="Ribonuclease H-like superfamily/Ribonuclease H"/>
    <property type="match status" value="1"/>
</dbReference>
<comment type="caution">
    <text evidence="2">The sequence shown here is derived from an EMBL/GenBank/DDBJ whole genome shotgun (WGS) entry which is preliminary data.</text>
</comment>
<dbReference type="EMBL" id="JEMT01028139">
    <property type="protein sequence ID" value="EXX55556.1"/>
    <property type="molecule type" value="Genomic_DNA"/>
</dbReference>
<dbReference type="STRING" id="1432141.A0A015K7X0"/>
<name>A0A015K7X0_RHIIW</name>